<evidence type="ECO:0000313" key="6">
    <source>
        <dbReference type="EMBL" id="QPC84787.1"/>
    </source>
</evidence>
<evidence type="ECO:0000313" key="7">
    <source>
        <dbReference type="Proteomes" id="UP000594468"/>
    </source>
</evidence>
<dbReference type="Gene3D" id="1.10.357.10">
    <property type="entry name" value="Tetracycline Repressor, domain 2"/>
    <property type="match status" value="1"/>
</dbReference>
<feature type="domain" description="HTH tetR-type" evidence="5">
    <location>
        <begin position="10"/>
        <end position="70"/>
    </location>
</feature>
<dbReference type="GO" id="GO:0003700">
    <property type="term" value="F:DNA-binding transcription factor activity"/>
    <property type="evidence" value="ECO:0007669"/>
    <property type="project" value="TreeGrafter"/>
</dbReference>
<dbReference type="FunFam" id="1.10.10.60:FF:000141">
    <property type="entry name" value="TetR family transcriptional regulator"/>
    <property type="match status" value="1"/>
</dbReference>
<dbReference type="InterPro" id="IPR001647">
    <property type="entry name" value="HTH_TetR"/>
</dbReference>
<keyword evidence="2 4" id="KW-0238">DNA-binding</keyword>
<evidence type="ECO:0000259" key="5">
    <source>
        <dbReference type="PROSITE" id="PS50977"/>
    </source>
</evidence>
<accession>A0A7S8ED54</accession>
<dbReference type="GO" id="GO:0000976">
    <property type="term" value="F:transcription cis-regulatory region binding"/>
    <property type="evidence" value="ECO:0007669"/>
    <property type="project" value="TreeGrafter"/>
</dbReference>
<dbReference type="GO" id="GO:0045892">
    <property type="term" value="P:negative regulation of DNA-templated transcription"/>
    <property type="evidence" value="ECO:0007669"/>
    <property type="project" value="UniProtKB-ARBA"/>
</dbReference>
<dbReference type="RefSeq" id="WP_195172850.1">
    <property type="nucleotide sequence ID" value="NZ_CP062983.1"/>
</dbReference>
<dbReference type="KEGG" id="pmet:G4Y79_10550"/>
<evidence type="ECO:0000256" key="2">
    <source>
        <dbReference type="ARBA" id="ARBA00023125"/>
    </source>
</evidence>
<dbReference type="PRINTS" id="PR00455">
    <property type="entry name" value="HTHTETR"/>
</dbReference>
<evidence type="ECO:0000256" key="1">
    <source>
        <dbReference type="ARBA" id="ARBA00023015"/>
    </source>
</evidence>
<dbReference type="InterPro" id="IPR009057">
    <property type="entry name" value="Homeodomain-like_sf"/>
</dbReference>
<dbReference type="AlphaFoldDB" id="A0A7S8ED54"/>
<name>A0A7S8ED54_9CHLR</name>
<keyword evidence="3" id="KW-0804">Transcription</keyword>
<dbReference type="EMBL" id="CP062983">
    <property type="protein sequence ID" value="QPC84787.1"/>
    <property type="molecule type" value="Genomic_DNA"/>
</dbReference>
<gene>
    <name evidence="6" type="ORF">G4Y79_10550</name>
</gene>
<evidence type="ECO:0000256" key="4">
    <source>
        <dbReference type="PROSITE-ProRule" id="PRU00335"/>
    </source>
</evidence>
<keyword evidence="7" id="KW-1185">Reference proteome</keyword>
<dbReference type="PROSITE" id="PS50977">
    <property type="entry name" value="HTH_TETR_2"/>
    <property type="match status" value="1"/>
</dbReference>
<feature type="DNA-binding region" description="H-T-H motif" evidence="4">
    <location>
        <begin position="33"/>
        <end position="52"/>
    </location>
</feature>
<dbReference type="Pfam" id="PF00440">
    <property type="entry name" value="TetR_N"/>
    <property type="match status" value="1"/>
</dbReference>
<dbReference type="Proteomes" id="UP000594468">
    <property type="component" value="Chromosome"/>
</dbReference>
<reference evidence="6 7" key="1">
    <citation type="submission" date="2020-02" db="EMBL/GenBank/DDBJ databases">
        <authorList>
            <person name="Zheng R.K."/>
            <person name="Sun C.M."/>
        </authorList>
    </citation>
    <scope>NUCLEOTIDE SEQUENCE [LARGE SCALE GENOMIC DNA]</scope>
    <source>
        <strain evidence="7">rifampicinis</strain>
    </source>
</reference>
<dbReference type="PROSITE" id="PS01081">
    <property type="entry name" value="HTH_TETR_1"/>
    <property type="match status" value="1"/>
</dbReference>
<protein>
    <submittedName>
        <fullName evidence="6">TetR/AcrR family transcriptional regulator</fullName>
    </submittedName>
</protein>
<evidence type="ECO:0000256" key="3">
    <source>
        <dbReference type="ARBA" id="ARBA00023163"/>
    </source>
</evidence>
<keyword evidence="1" id="KW-0805">Transcription regulation</keyword>
<dbReference type="PANTHER" id="PTHR30055">
    <property type="entry name" value="HTH-TYPE TRANSCRIPTIONAL REGULATOR RUTR"/>
    <property type="match status" value="1"/>
</dbReference>
<organism evidence="6 7">
    <name type="scientific">Phototrophicus methaneseepsis</name>
    <dbReference type="NCBI Taxonomy" id="2710758"/>
    <lineage>
        <taxon>Bacteria</taxon>
        <taxon>Bacillati</taxon>
        <taxon>Chloroflexota</taxon>
        <taxon>Candidatus Thermofontia</taxon>
        <taxon>Phototrophicales</taxon>
        <taxon>Phototrophicaceae</taxon>
        <taxon>Phototrophicus</taxon>
    </lineage>
</organism>
<sequence length="243" mass="27598">MTDVQNTANPEREQRILDAAAGLFVHYGYDKTTVSDIAREAGISKGAIYLHFASKDELFEALLLREMSIYSTTWMGLLEADPKGGTIGGMYKNVLYALNSSPFMSMMFKQDRRVFGSYLRKPGNFFEQYQEQQEESSRFQFVKWMQDAGAMRQDIDPKVVAHVMNMLAFGLVGLDGIIPEKDIPPTDDLIEGIAEIMDRALTPDDLQDMDIGKKIIRQLVNTGMQDYEQLKTQKLQDDKEQEA</sequence>
<dbReference type="PANTHER" id="PTHR30055:SF234">
    <property type="entry name" value="HTH-TYPE TRANSCRIPTIONAL REGULATOR BETI"/>
    <property type="match status" value="1"/>
</dbReference>
<dbReference type="InterPro" id="IPR050109">
    <property type="entry name" value="HTH-type_TetR-like_transc_reg"/>
</dbReference>
<dbReference type="SUPFAM" id="SSF46689">
    <property type="entry name" value="Homeodomain-like"/>
    <property type="match status" value="1"/>
</dbReference>
<proteinExistence type="predicted"/>
<dbReference type="InterPro" id="IPR023772">
    <property type="entry name" value="DNA-bd_HTH_TetR-type_CS"/>
</dbReference>